<dbReference type="EMBL" id="JAEAOA010001410">
    <property type="protein sequence ID" value="KAK3603681.1"/>
    <property type="molecule type" value="Genomic_DNA"/>
</dbReference>
<organism evidence="1 2">
    <name type="scientific">Potamilus streckersoni</name>
    <dbReference type="NCBI Taxonomy" id="2493646"/>
    <lineage>
        <taxon>Eukaryota</taxon>
        <taxon>Metazoa</taxon>
        <taxon>Spiralia</taxon>
        <taxon>Lophotrochozoa</taxon>
        <taxon>Mollusca</taxon>
        <taxon>Bivalvia</taxon>
        <taxon>Autobranchia</taxon>
        <taxon>Heteroconchia</taxon>
        <taxon>Palaeoheterodonta</taxon>
        <taxon>Unionida</taxon>
        <taxon>Unionoidea</taxon>
        <taxon>Unionidae</taxon>
        <taxon>Ambleminae</taxon>
        <taxon>Lampsilini</taxon>
        <taxon>Potamilus</taxon>
    </lineage>
</organism>
<accession>A0AAE0T4N0</accession>
<gene>
    <name evidence="1" type="ORF">CHS0354_023278</name>
</gene>
<dbReference type="AlphaFoldDB" id="A0AAE0T4N0"/>
<reference evidence="1" key="2">
    <citation type="journal article" date="2021" name="Genome Biol. Evol.">
        <title>Developing a high-quality reference genome for a parasitic bivalve with doubly uniparental inheritance (Bivalvia: Unionida).</title>
        <authorList>
            <person name="Smith C.H."/>
        </authorList>
    </citation>
    <scope>NUCLEOTIDE SEQUENCE</scope>
    <source>
        <strain evidence="1">CHS0354</strain>
        <tissue evidence="1">Mantle</tissue>
    </source>
</reference>
<evidence type="ECO:0000313" key="2">
    <source>
        <dbReference type="Proteomes" id="UP001195483"/>
    </source>
</evidence>
<sequence>MSTTSYKGSAYPHRRCRTTVNRRPRRSCGSCTMDYIRQLQEENMEEEGNVEDTLNILGIQRSRSDFEIKVKSKESLSGKSLVREKSQVYVTHAADHIHKENTVLSNREEIKAALTTIPKKGMIHLMSGAHEVQGRKEEANTAIQGGRRMHHFGNNQLIRDRKMIEHIKAGRKLLKETETKRTTDEEISKGLGEYTIRDLQLKIMELTVIKELTPTRRTLEDTAGGFRATVLNQTQPVPGSVKPSKKIVLPAISMVTPY</sequence>
<dbReference type="Proteomes" id="UP001195483">
    <property type="component" value="Unassembled WGS sequence"/>
</dbReference>
<keyword evidence="2" id="KW-1185">Reference proteome</keyword>
<proteinExistence type="predicted"/>
<reference evidence="1" key="3">
    <citation type="submission" date="2023-05" db="EMBL/GenBank/DDBJ databases">
        <authorList>
            <person name="Smith C.H."/>
        </authorList>
    </citation>
    <scope>NUCLEOTIDE SEQUENCE</scope>
    <source>
        <strain evidence="1">CHS0354</strain>
        <tissue evidence="1">Mantle</tissue>
    </source>
</reference>
<comment type="caution">
    <text evidence="1">The sequence shown here is derived from an EMBL/GenBank/DDBJ whole genome shotgun (WGS) entry which is preliminary data.</text>
</comment>
<name>A0AAE0T4N0_9BIVA</name>
<evidence type="ECO:0000313" key="1">
    <source>
        <dbReference type="EMBL" id="KAK3603681.1"/>
    </source>
</evidence>
<protein>
    <submittedName>
        <fullName evidence="1">Uncharacterized protein</fullName>
    </submittedName>
</protein>
<reference evidence="1" key="1">
    <citation type="journal article" date="2021" name="Genome Biol. Evol.">
        <title>A High-Quality Reference Genome for a Parasitic Bivalve with Doubly Uniparental Inheritance (Bivalvia: Unionida).</title>
        <authorList>
            <person name="Smith C.H."/>
        </authorList>
    </citation>
    <scope>NUCLEOTIDE SEQUENCE</scope>
    <source>
        <strain evidence="1">CHS0354</strain>
    </source>
</reference>